<evidence type="ECO:0000313" key="1">
    <source>
        <dbReference type="EMBL" id="KIJ31970.1"/>
    </source>
</evidence>
<dbReference type="Proteomes" id="UP000054279">
    <property type="component" value="Unassembled WGS sequence"/>
</dbReference>
<gene>
    <name evidence="1" type="ORF">M422DRAFT_266338</name>
</gene>
<dbReference type="EMBL" id="KN837234">
    <property type="protein sequence ID" value="KIJ31970.1"/>
    <property type="molecule type" value="Genomic_DNA"/>
</dbReference>
<dbReference type="AlphaFoldDB" id="A0A0C9V373"/>
<keyword evidence="2" id="KW-1185">Reference proteome</keyword>
<evidence type="ECO:0000313" key="2">
    <source>
        <dbReference type="Proteomes" id="UP000054279"/>
    </source>
</evidence>
<sequence length="151" mass="17680">MVHEIAFNEFFKTDFYICDFLREEILLRDNEVPLTAVYTGNSLHGLWDNDWIQDPWENLSDDETDDVDINPLQLNPLQAHVGELAIIAHHRQISEYENGGPVIRHRFPHILFRTDPPVIPYQGSPYQQLFTSHLIPVPTLHQIHPKTHFHL</sequence>
<dbReference type="HOGENOM" id="CLU_1732624_0_0_1"/>
<accession>A0A0C9V373</accession>
<name>A0A0C9V373_SPHS4</name>
<proteinExistence type="predicted"/>
<organism evidence="1 2">
    <name type="scientific">Sphaerobolus stellatus (strain SS14)</name>
    <dbReference type="NCBI Taxonomy" id="990650"/>
    <lineage>
        <taxon>Eukaryota</taxon>
        <taxon>Fungi</taxon>
        <taxon>Dikarya</taxon>
        <taxon>Basidiomycota</taxon>
        <taxon>Agaricomycotina</taxon>
        <taxon>Agaricomycetes</taxon>
        <taxon>Phallomycetidae</taxon>
        <taxon>Geastrales</taxon>
        <taxon>Sphaerobolaceae</taxon>
        <taxon>Sphaerobolus</taxon>
    </lineage>
</organism>
<protein>
    <submittedName>
        <fullName evidence="1">Uncharacterized protein</fullName>
    </submittedName>
</protein>
<reference evidence="1 2" key="1">
    <citation type="submission" date="2014-06" db="EMBL/GenBank/DDBJ databases">
        <title>Evolutionary Origins and Diversification of the Mycorrhizal Mutualists.</title>
        <authorList>
            <consortium name="DOE Joint Genome Institute"/>
            <consortium name="Mycorrhizal Genomics Consortium"/>
            <person name="Kohler A."/>
            <person name="Kuo A."/>
            <person name="Nagy L.G."/>
            <person name="Floudas D."/>
            <person name="Copeland A."/>
            <person name="Barry K.W."/>
            <person name="Cichocki N."/>
            <person name="Veneault-Fourrey C."/>
            <person name="LaButti K."/>
            <person name="Lindquist E.A."/>
            <person name="Lipzen A."/>
            <person name="Lundell T."/>
            <person name="Morin E."/>
            <person name="Murat C."/>
            <person name="Riley R."/>
            <person name="Ohm R."/>
            <person name="Sun H."/>
            <person name="Tunlid A."/>
            <person name="Henrissat B."/>
            <person name="Grigoriev I.V."/>
            <person name="Hibbett D.S."/>
            <person name="Martin F."/>
        </authorList>
    </citation>
    <scope>NUCLEOTIDE SEQUENCE [LARGE SCALE GENOMIC DNA]</scope>
    <source>
        <strain evidence="1 2">SS14</strain>
    </source>
</reference>